<dbReference type="InterPro" id="IPR004242">
    <property type="entry name" value="Transposase_21"/>
</dbReference>
<dbReference type="AlphaFoldDB" id="A0A5C2RPH5"/>
<feature type="non-terminal residue" evidence="1">
    <location>
        <position position="1"/>
    </location>
</feature>
<dbReference type="Pfam" id="PF02992">
    <property type="entry name" value="Transposase_21"/>
    <property type="match status" value="1"/>
</dbReference>
<feature type="non-terminal residue" evidence="1">
    <location>
        <position position="175"/>
    </location>
</feature>
<evidence type="ECO:0008006" key="3">
    <source>
        <dbReference type="Google" id="ProtNLM"/>
    </source>
</evidence>
<sequence>IYLAGVLPGPKSPSLQEVNHYIEPLIPELLELWFHGVSYSRTARHTEGRIVRGALIPVVADLGAIRKTTGHASHSATYFCSFCQLKKKDINQVDPAKWPRRTCQQFRTLAESWQAATSTKERTKLFKANGVRYSVLLQLPYWKPTQFVVLDTMHNLFLGLFQRHCRKVFGMNIAV</sequence>
<proteinExistence type="predicted"/>
<reference evidence="1" key="1">
    <citation type="journal article" date="2018" name="Genome Biol. Evol.">
        <title>Genomics and development of Lentinus tigrinus, a white-rot wood-decaying mushroom with dimorphic fruiting bodies.</title>
        <authorList>
            <person name="Wu B."/>
            <person name="Xu Z."/>
            <person name="Knudson A."/>
            <person name="Carlson A."/>
            <person name="Chen N."/>
            <person name="Kovaka S."/>
            <person name="LaButti K."/>
            <person name="Lipzen A."/>
            <person name="Pennachio C."/>
            <person name="Riley R."/>
            <person name="Schakwitz W."/>
            <person name="Umezawa K."/>
            <person name="Ohm R.A."/>
            <person name="Grigoriev I.V."/>
            <person name="Nagy L.G."/>
            <person name="Gibbons J."/>
            <person name="Hibbett D."/>
        </authorList>
    </citation>
    <scope>NUCLEOTIDE SEQUENCE [LARGE SCALE GENOMIC DNA]</scope>
    <source>
        <strain evidence="1">ALCF2SS1-6</strain>
    </source>
</reference>
<evidence type="ECO:0000313" key="1">
    <source>
        <dbReference type="EMBL" id="RPD52425.1"/>
    </source>
</evidence>
<name>A0A5C2RPH5_9APHY</name>
<accession>A0A5C2RPH5</accession>
<dbReference type="Proteomes" id="UP000313359">
    <property type="component" value="Unassembled WGS sequence"/>
</dbReference>
<dbReference type="STRING" id="1328759.A0A5C2RPH5"/>
<gene>
    <name evidence="1" type="ORF">L227DRAFT_462948</name>
</gene>
<dbReference type="EMBL" id="ML122363">
    <property type="protein sequence ID" value="RPD52425.1"/>
    <property type="molecule type" value="Genomic_DNA"/>
</dbReference>
<organism evidence="1 2">
    <name type="scientific">Lentinus tigrinus ALCF2SS1-6</name>
    <dbReference type="NCBI Taxonomy" id="1328759"/>
    <lineage>
        <taxon>Eukaryota</taxon>
        <taxon>Fungi</taxon>
        <taxon>Dikarya</taxon>
        <taxon>Basidiomycota</taxon>
        <taxon>Agaricomycotina</taxon>
        <taxon>Agaricomycetes</taxon>
        <taxon>Polyporales</taxon>
        <taxon>Polyporaceae</taxon>
        <taxon>Lentinus</taxon>
    </lineage>
</organism>
<dbReference type="OrthoDB" id="3269001at2759"/>
<protein>
    <recommendedName>
        <fullName evidence="3">Transposase domain-containing protein</fullName>
    </recommendedName>
</protein>
<dbReference type="PANTHER" id="PTHR46579:SF2">
    <property type="entry name" value="C2H2-TYPE DOMAIN-CONTAINING PROTEIN"/>
    <property type="match status" value="1"/>
</dbReference>
<keyword evidence="2" id="KW-1185">Reference proteome</keyword>
<dbReference type="PANTHER" id="PTHR46579">
    <property type="entry name" value="F5/8 TYPE C DOMAIN-CONTAINING PROTEIN-RELATED"/>
    <property type="match status" value="1"/>
</dbReference>
<evidence type="ECO:0000313" key="2">
    <source>
        <dbReference type="Proteomes" id="UP000313359"/>
    </source>
</evidence>